<dbReference type="GO" id="GO:0006508">
    <property type="term" value="P:proteolysis"/>
    <property type="evidence" value="ECO:0007669"/>
    <property type="project" value="UniProtKB-KW"/>
</dbReference>
<dbReference type="InterPro" id="IPR019103">
    <property type="entry name" value="Peptidase_aspartic_DDI1-type"/>
</dbReference>
<keyword evidence="7" id="KW-1185">Reference proteome</keyword>
<evidence type="ECO:0000256" key="2">
    <source>
        <dbReference type="ARBA" id="ARBA00022670"/>
    </source>
</evidence>
<sequence>MVLKYLHSKEKELAKFGKVDDRRVAMSSCNSRMNNIRNNMCKAMTSIPGSFTFQGMLVLDCKLNGRQVYGLVDTGAQASLLSEKCAIRCGLADLIDRQWEGKAKGLEEQRICGRIHMVDLIVGETKLPTSFAVLPTQAMDVIIGIDTLKIYECAIDLDKGILRIGKKKTSIKFLKEEELPVELGKREARCLKCRKSYQQLTSPFQFRSAEKNQLNHQRKEVRCPEMS</sequence>
<name>A0AAW1CEQ7_9HEMI</name>
<dbReference type="AlphaFoldDB" id="A0AAW1CEQ7"/>
<comment type="caution">
    <text evidence="6">The sequence shown here is derived from an EMBL/GenBank/DDBJ whole genome shotgun (WGS) entry which is preliminary data.</text>
</comment>
<evidence type="ECO:0000256" key="4">
    <source>
        <dbReference type="ARBA" id="ARBA00022801"/>
    </source>
</evidence>
<evidence type="ECO:0000259" key="5">
    <source>
        <dbReference type="Pfam" id="PF09668"/>
    </source>
</evidence>
<evidence type="ECO:0000256" key="3">
    <source>
        <dbReference type="ARBA" id="ARBA00022750"/>
    </source>
</evidence>
<dbReference type="InterPro" id="IPR021109">
    <property type="entry name" value="Peptidase_aspartic_dom_sf"/>
</dbReference>
<dbReference type="EMBL" id="JAPXFL010000073">
    <property type="protein sequence ID" value="KAK9496541.1"/>
    <property type="molecule type" value="Genomic_DNA"/>
</dbReference>
<proteinExistence type="inferred from homology"/>
<accession>A0AAW1CEQ7</accession>
<dbReference type="Proteomes" id="UP001461498">
    <property type="component" value="Unassembled WGS sequence"/>
</dbReference>
<evidence type="ECO:0000313" key="6">
    <source>
        <dbReference type="EMBL" id="KAK9496541.1"/>
    </source>
</evidence>
<dbReference type="GO" id="GO:0004190">
    <property type="term" value="F:aspartic-type endopeptidase activity"/>
    <property type="evidence" value="ECO:0007669"/>
    <property type="project" value="UniProtKB-KW"/>
</dbReference>
<keyword evidence="4" id="KW-0378">Hydrolase</keyword>
<evidence type="ECO:0000256" key="1">
    <source>
        <dbReference type="ARBA" id="ARBA00009136"/>
    </source>
</evidence>
<gene>
    <name evidence="6" type="ORF">O3M35_013179</name>
</gene>
<evidence type="ECO:0000313" key="7">
    <source>
        <dbReference type="Proteomes" id="UP001461498"/>
    </source>
</evidence>
<dbReference type="InterPro" id="IPR001969">
    <property type="entry name" value="Aspartic_peptidase_AS"/>
</dbReference>
<feature type="domain" description="Aspartic peptidase DDI1-type" evidence="5">
    <location>
        <begin position="49"/>
        <end position="156"/>
    </location>
</feature>
<keyword evidence="3" id="KW-0064">Aspartyl protease</keyword>
<dbReference type="PANTHER" id="PTHR12917:SF1">
    <property type="entry name" value="AT13091P"/>
    <property type="match status" value="1"/>
</dbReference>
<dbReference type="Pfam" id="PF09668">
    <property type="entry name" value="Asp_protease"/>
    <property type="match status" value="1"/>
</dbReference>
<dbReference type="PROSITE" id="PS00141">
    <property type="entry name" value="ASP_PROTEASE"/>
    <property type="match status" value="1"/>
</dbReference>
<keyword evidence="2" id="KW-0645">Protease</keyword>
<comment type="similarity">
    <text evidence="1">Belongs to the DDI1 family.</text>
</comment>
<reference evidence="6 7" key="1">
    <citation type="submission" date="2022-12" db="EMBL/GenBank/DDBJ databases">
        <title>Chromosome-level genome assembly of true bugs.</title>
        <authorList>
            <person name="Ma L."/>
            <person name="Li H."/>
        </authorList>
    </citation>
    <scope>NUCLEOTIDE SEQUENCE [LARGE SCALE GENOMIC DNA]</scope>
    <source>
        <strain evidence="6">Lab_2022b</strain>
    </source>
</reference>
<dbReference type="SUPFAM" id="SSF50630">
    <property type="entry name" value="Acid proteases"/>
    <property type="match status" value="1"/>
</dbReference>
<protein>
    <recommendedName>
        <fullName evidence="5">Aspartic peptidase DDI1-type domain-containing protein</fullName>
    </recommendedName>
</protein>
<organism evidence="6 7">
    <name type="scientific">Rhynocoris fuscipes</name>
    <dbReference type="NCBI Taxonomy" id="488301"/>
    <lineage>
        <taxon>Eukaryota</taxon>
        <taxon>Metazoa</taxon>
        <taxon>Ecdysozoa</taxon>
        <taxon>Arthropoda</taxon>
        <taxon>Hexapoda</taxon>
        <taxon>Insecta</taxon>
        <taxon>Pterygota</taxon>
        <taxon>Neoptera</taxon>
        <taxon>Paraneoptera</taxon>
        <taxon>Hemiptera</taxon>
        <taxon>Heteroptera</taxon>
        <taxon>Panheteroptera</taxon>
        <taxon>Cimicomorpha</taxon>
        <taxon>Reduviidae</taxon>
        <taxon>Harpactorinae</taxon>
        <taxon>Harpactorini</taxon>
        <taxon>Rhynocoris</taxon>
    </lineage>
</organism>
<dbReference type="PANTHER" id="PTHR12917">
    <property type="entry name" value="ASPARTYL PROTEASE DDI-RELATED"/>
    <property type="match status" value="1"/>
</dbReference>
<dbReference type="Gene3D" id="2.40.70.10">
    <property type="entry name" value="Acid Proteases"/>
    <property type="match status" value="1"/>
</dbReference>